<dbReference type="EMBL" id="CAJVQC010176634">
    <property type="protein sequence ID" value="CAG8851511.1"/>
    <property type="molecule type" value="Genomic_DNA"/>
</dbReference>
<proteinExistence type="predicted"/>
<dbReference type="Proteomes" id="UP000789920">
    <property type="component" value="Unassembled WGS sequence"/>
</dbReference>
<sequence>KATLENNRRRSHVSSGAPERAHYQNTVTKNAQWLKLRQHRRLGELLPQCQQGMHKIPKIQSVRFDKANSNTFATIQLTRTKTHKTTERP</sequence>
<comment type="caution">
    <text evidence="1">The sequence shown here is derived from an EMBL/GenBank/DDBJ whole genome shotgun (WGS) entry which is preliminary data.</text>
</comment>
<organism evidence="1 2">
    <name type="scientific">Racocetra persica</name>
    <dbReference type="NCBI Taxonomy" id="160502"/>
    <lineage>
        <taxon>Eukaryota</taxon>
        <taxon>Fungi</taxon>
        <taxon>Fungi incertae sedis</taxon>
        <taxon>Mucoromycota</taxon>
        <taxon>Glomeromycotina</taxon>
        <taxon>Glomeromycetes</taxon>
        <taxon>Diversisporales</taxon>
        <taxon>Gigasporaceae</taxon>
        <taxon>Racocetra</taxon>
    </lineage>
</organism>
<protein>
    <submittedName>
        <fullName evidence="1">8281_t:CDS:1</fullName>
    </submittedName>
</protein>
<accession>A0ACA9SYZ2</accession>
<keyword evidence="2" id="KW-1185">Reference proteome</keyword>
<evidence type="ECO:0000313" key="1">
    <source>
        <dbReference type="EMBL" id="CAG8851511.1"/>
    </source>
</evidence>
<reference evidence="1" key="1">
    <citation type="submission" date="2021-06" db="EMBL/GenBank/DDBJ databases">
        <authorList>
            <person name="Kallberg Y."/>
            <person name="Tangrot J."/>
            <person name="Rosling A."/>
        </authorList>
    </citation>
    <scope>NUCLEOTIDE SEQUENCE</scope>
    <source>
        <strain evidence="1">MA461A</strain>
    </source>
</reference>
<evidence type="ECO:0000313" key="2">
    <source>
        <dbReference type="Proteomes" id="UP000789920"/>
    </source>
</evidence>
<feature type="non-terminal residue" evidence="1">
    <location>
        <position position="1"/>
    </location>
</feature>
<name>A0ACA9SYZ2_9GLOM</name>
<gene>
    <name evidence="1" type="ORF">RPERSI_LOCUS36599</name>
</gene>
<feature type="non-terminal residue" evidence="1">
    <location>
        <position position="89"/>
    </location>
</feature>